<dbReference type="RefSeq" id="WP_250922184.1">
    <property type="nucleotide sequence ID" value="NZ_JAMQAW010000033.1"/>
</dbReference>
<dbReference type="Gene3D" id="1.10.10.60">
    <property type="entry name" value="Homeodomain-like"/>
    <property type="match status" value="1"/>
</dbReference>
<evidence type="ECO:0000256" key="3">
    <source>
        <dbReference type="ARBA" id="ARBA00023163"/>
    </source>
</evidence>
<evidence type="ECO:0000256" key="1">
    <source>
        <dbReference type="ARBA" id="ARBA00023015"/>
    </source>
</evidence>
<evidence type="ECO:0000313" key="7">
    <source>
        <dbReference type="Proteomes" id="UP001431429"/>
    </source>
</evidence>
<accession>A0ABT0UTT6</accession>
<keyword evidence="1" id="KW-0805">Transcription regulation</keyword>
<dbReference type="InterPro" id="IPR001647">
    <property type="entry name" value="HTH_TetR"/>
</dbReference>
<keyword evidence="7" id="KW-1185">Reference proteome</keyword>
<evidence type="ECO:0000256" key="2">
    <source>
        <dbReference type="ARBA" id="ARBA00023125"/>
    </source>
</evidence>
<comment type="caution">
    <text evidence="6">The sequence shown here is derived from an EMBL/GenBank/DDBJ whole genome shotgun (WGS) entry which is preliminary data.</text>
</comment>
<dbReference type="Pfam" id="PF02909">
    <property type="entry name" value="TetR_C_1"/>
    <property type="match status" value="1"/>
</dbReference>
<dbReference type="SUPFAM" id="SSF46689">
    <property type="entry name" value="Homeodomain-like"/>
    <property type="match status" value="1"/>
</dbReference>
<evidence type="ECO:0000256" key="4">
    <source>
        <dbReference type="PROSITE-ProRule" id="PRU00335"/>
    </source>
</evidence>
<dbReference type="Gene3D" id="1.10.357.10">
    <property type="entry name" value="Tetracycline Repressor, domain 2"/>
    <property type="match status" value="1"/>
</dbReference>
<dbReference type="PANTHER" id="PTHR30055:SF151">
    <property type="entry name" value="TRANSCRIPTIONAL REGULATORY PROTEIN"/>
    <property type="match status" value="1"/>
</dbReference>
<dbReference type="InterPro" id="IPR004111">
    <property type="entry name" value="Repressor_TetR_C"/>
</dbReference>
<dbReference type="PANTHER" id="PTHR30055">
    <property type="entry name" value="HTH-TYPE TRANSCRIPTIONAL REGULATOR RUTR"/>
    <property type="match status" value="1"/>
</dbReference>
<gene>
    <name evidence="6" type="ORF">NBG84_26840</name>
</gene>
<dbReference type="SUPFAM" id="SSF48498">
    <property type="entry name" value="Tetracyclin repressor-like, C-terminal domain"/>
    <property type="match status" value="1"/>
</dbReference>
<dbReference type="EMBL" id="JAMQAW010000033">
    <property type="protein sequence ID" value="MCM2391859.1"/>
    <property type="molecule type" value="Genomic_DNA"/>
</dbReference>
<feature type="DNA-binding region" description="H-T-H motif" evidence="4">
    <location>
        <begin position="55"/>
        <end position="74"/>
    </location>
</feature>
<dbReference type="InterPro" id="IPR036271">
    <property type="entry name" value="Tet_transcr_reg_TetR-rel_C_sf"/>
</dbReference>
<dbReference type="InterPro" id="IPR009057">
    <property type="entry name" value="Homeodomain-like_sf"/>
</dbReference>
<reference evidence="6" key="1">
    <citation type="submission" date="2022-06" db="EMBL/GenBank/DDBJ databases">
        <title>Genome public.</title>
        <authorList>
            <person name="Sun Q."/>
        </authorList>
    </citation>
    <scope>NUCLEOTIDE SEQUENCE</scope>
    <source>
        <strain evidence="6">CWNU-1</strain>
    </source>
</reference>
<dbReference type="InterPro" id="IPR050109">
    <property type="entry name" value="HTH-type_TetR-like_transc_reg"/>
</dbReference>
<dbReference type="Proteomes" id="UP001431429">
    <property type="component" value="Unassembled WGS sequence"/>
</dbReference>
<evidence type="ECO:0000259" key="5">
    <source>
        <dbReference type="PROSITE" id="PS50977"/>
    </source>
</evidence>
<name>A0ABT0UTT6_9ACTN</name>
<dbReference type="Pfam" id="PF00440">
    <property type="entry name" value="TetR_N"/>
    <property type="match status" value="1"/>
</dbReference>
<protein>
    <submittedName>
        <fullName evidence="6">TetR/AcrR family transcriptional regulator</fullName>
    </submittedName>
</protein>
<proteinExistence type="predicted"/>
<feature type="domain" description="HTH tetR-type" evidence="5">
    <location>
        <begin position="32"/>
        <end position="92"/>
    </location>
</feature>
<keyword evidence="2 4" id="KW-0238">DNA-binding</keyword>
<dbReference type="PROSITE" id="PS50977">
    <property type="entry name" value="HTH_TETR_2"/>
    <property type="match status" value="1"/>
</dbReference>
<organism evidence="6 7">
    <name type="scientific">Streptomyces albipurpureus</name>
    <dbReference type="NCBI Taxonomy" id="2897419"/>
    <lineage>
        <taxon>Bacteria</taxon>
        <taxon>Bacillati</taxon>
        <taxon>Actinomycetota</taxon>
        <taxon>Actinomycetes</taxon>
        <taxon>Kitasatosporales</taxon>
        <taxon>Streptomycetaceae</taxon>
        <taxon>Streptomyces</taxon>
    </lineage>
</organism>
<keyword evidence="3" id="KW-0804">Transcription</keyword>
<evidence type="ECO:0000313" key="6">
    <source>
        <dbReference type="EMBL" id="MCM2391859.1"/>
    </source>
</evidence>
<sequence>MTTETSGSGDVARTLELLWGTGERPTRGPKPGLSLDRIVMAAVELADTEGLGALSMRRLATELGTGAMSLYRYVPGKAELLDLMLDRVSDPGPYDPPKPGERVDWQIAVETMARGFLTLYQAHPWLLKVNQARSVLGPSTVRSLEAALIGLEGMGLRDPELISVIISTQSFVQGIARMEAEAQEAVEATGTSHVDFWKNQEPFLVRAMASGKYPRMASLAEDTFSEDFDHFEFGLQRLLDGLKMLVQERSEAKKRPAAGAAGPDQ</sequence>